<dbReference type="PANTHER" id="PTHR47723">
    <property type="entry name" value="OS05G0353850 PROTEIN"/>
    <property type="match status" value="1"/>
</dbReference>
<feature type="domain" description="RNase H type-1" evidence="1">
    <location>
        <begin position="13"/>
        <end position="101"/>
    </location>
</feature>
<dbReference type="InterPro" id="IPR002156">
    <property type="entry name" value="RNaseH_domain"/>
</dbReference>
<dbReference type="Gene3D" id="3.30.420.10">
    <property type="entry name" value="Ribonuclease H-like superfamily/Ribonuclease H"/>
    <property type="match status" value="1"/>
</dbReference>
<protein>
    <recommendedName>
        <fullName evidence="1">RNase H type-1 domain-containing protein</fullName>
    </recommendedName>
</protein>
<sequence>MSLESGEVVSLSFFGCCSSLMAEIWSIFVGLKLVDTLGYVKVEVETDSKTVVDSVMQRDNKKLVTCNLVLQIRSLMAKFEVVELHHNFRETNKCVNILAKEGKSLKGDTIFYQEIPRWLVHLVERDTSGEYSTRIVVL</sequence>
<dbReference type="SUPFAM" id="SSF53098">
    <property type="entry name" value="Ribonuclease H-like"/>
    <property type="match status" value="1"/>
</dbReference>
<evidence type="ECO:0000313" key="3">
    <source>
        <dbReference type="Proteomes" id="UP001157006"/>
    </source>
</evidence>
<dbReference type="InterPro" id="IPR036397">
    <property type="entry name" value="RNaseH_sf"/>
</dbReference>
<dbReference type="PANTHER" id="PTHR47723:SF19">
    <property type="entry name" value="POLYNUCLEOTIDYL TRANSFERASE, RIBONUCLEASE H-LIKE SUPERFAMILY PROTEIN"/>
    <property type="match status" value="1"/>
</dbReference>
<dbReference type="AlphaFoldDB" id="A0AAV0YYZ4"/>
<dbReference type="InterPro" id="IPR012337">
    <property type="entry name" value="RNaseH-like_sf"/>
</dbReference>
<reference evidence="2 3" key="1">
    <citation type="submission" date="2023-01" db="EMBL/GenBank/DDBJ databases">
        <authorList>
            <person name="Kreplak J."/>
        </authorList>
    </citation>
    <scope>NUCLEOTIDE SEQUENCE [LARGE SCALE GENOMIC DNA]</scope>
</reference>
<organism evidence="2 3">
    <name type="scientific">Vicia faba</name>
    <name type="common">Broad bean</name>
    <name type="synonym">Faba vulgaris</name>
    <dbReference type="NCBI Taxonomy" id="3906"/>
    <lineage>
        <taxon>Eukaryota</taxon>
        <taxon>Viridiplantae</taxon>
        <taxon>Streptophyta</taxon>
        <taxon>Embryophyta</taxon>
        <taxon>Tracheophyta</taxon>
        <taxon>Spermatophyta</taxon>
        <taxon>Magnoliopsida</taxon>
        <taxon>eudicotyledons</taxon>
        <taxon>Gunneridae</taxon>
        <taxon>Pentapetalae</taxon>
        <taxon>rosids</taxon>
        <taxon>fabids</taxon>
        <taxon>Fabales</taxon>
        <taxon>Fabaceae</taxon>
        <taxon>Papilionoideae</taxon>
        <taxon>50 kb inversion clade</taxon>
        <taxon>NPAAA clade</taxon>
        <taxon>Hologalegina</taxon>
        <taxon>IRL clade</taxon>
        <taxon>Fabeae</taxon>
        <taxon>Vicia</taxon>
    </lineage>
</organism>
<evidence type="ECO:0000259" key="1">
    <source>
        <dbReference type="Pfam" id="PF13456"/>
    </source>
</evidence>
<dbReference type="InterPro" id="IPR044730">
    <property type="entry name" value="RNase_H-like_dom_plant"/>
</dbReference>
<dbReference type="InterPro" id="IPR053151">
    <property type="entry name" value="RNase_H-like"/>
</dbReference>
<keyword evidence="3" id="KW-1185">Reference proteome</keyword>
<dbReference type="GO" id="GO:0004523">
    <property type="term" value="F:RNA-DNA hybrid ribonuclease activity"/>
    <property type="evidence" value="ECO:0007669"/>
    <property type="project" value="InterPro"/>
</dbReference>
<gene>
    <name evidence="2" type="ORF">VFH_I459080</name>
</gene>
<dbReference type="CDD" id="cd06222">
    <property type="entry name" value="RNase_H_like"/>
    <property type="match status" value="1"/>
</dbReference>
<dbReference type="Proteomes" id="UP001157006">
    <property type="component" value="Chromosome 1L"/>
</dbReference>
<dbReference type="EMBL" id="OX451736">
    <property type="protein sequence ID" value="CAI8590821.1"/>
    <property type="molecule type" value="Genomic_DNA"/>
</dbReference>
<evidence type="ECO:0000313" key="2">
    <source>
        <dbReference type="EMBL" id="CAI8590821.1"/>
    </source>
</evidence>
<name>A0AAV0YYZ4_VICFA</name>
<dbReference type="Pfam" id="PF13456">
    <property type="entry name" value="RVT_3"/>
    <property type="match status" value="1"/>
</dbReference>
<accession>A0AAV0YYZ4</accession>
<dbReference type="GO" id="GO:0003676">
    <property type="term" value="F:nucleic acid binding"/>
    <property type="evidence" value="ECO:0007669"/>
    <property type="project" value="InterPro"/>
</dbReference>
<proteinExistence type="predicted"/>